<dbReference type="OrthoDB" id="1642058at2"/>
<protein>
    <submittedName>
        <fullName evidence="1">DUF4317 family protein</fullName>
    </submittedName>
</protein>
<dbReference type="EMBL" id="RBZO01000057">
    <property type="protein sequence ID" value="RKQ11644.1"/>
    <property type="molecule type" value="Genomic_DNA"/>
</dbReference>
<dbReference type="Pfam" id="PF14199">
    <property type="entry name" value="DUF4317"/>
    <property type="match status" value="1"/>
</dbReference>
<dbReference type="InterPro" id="IPR025466">
    <property type="entry name" value="DUF4317"/>
</dbReference>
<accession>A0A494YRB2</accession>
<keyword evidence="2" id="KW-1185">Reference proteome</keyword>
<evidence type="ECO:0000313" key="2">
    <source>
        <dbReference type="Proteomes" id="UP000281813"/>
    </source>
</evidence>
<evidence type="ECO:0000313" key="1">
    <source>
        <dbReference type="EMBL" id="RKQ11644.1"/>
    </source>
</evidence>
<name>A0A494YRB2_9BACI</name>
<proteinExistence type="predicted"/>
<dbReference type="AlphaFoldDB" id="A0A494YRB2"/>
<sequence>MNKQDIANIRKQFKLDNELMNIKEIFNVYVQKESADIYHHVSQPFELLDRESQELFLVNFKKILTGQIDSKLFELTFKGGVEESTQSILFEGLHADTTDDWKEYMLYIVEKMYANTKYDFDTVVTFISGEYRKPVKKRDADSEEGGNDQVYSNKFILCSLNKTDQPKKSLVFDYIEKQFKSNSDVDPIINLTAPLKGFLFPTFNDNASDVNHILYSAGKANEPDVTFIEEVLNCEDIITAAEDKDCFELILNNVIGERVDSQVISNIYEELDKIVQENEEDEEETEAPTIDYQDVEHILAVSGVEDIDTEKVKNAFQTVIDDEKHSFKAGNLIPKTIKINTEVANLALSPKDLKNIKYITYNGKRCLLIEINDDVIVEGFQLDTATL</sequence>
<dbReference type="RefSeq" id="WP_121134742.1">
    <property type="nucleotide sequence ID" value="NZ_JBHUFK010000052.1"/>
</dbReference>
<reference evidence="1 2" key="1">
    <citation type="journal article" date="2015" name="Antonie Van Leeuwenhoek">
        <title>Oceanobacillus bengalensis sp. nov., a bacterium isolated from seawater of the Bay of Bengal.</title>
        <authorList>
            <person name="Yongchang O."/>
            <person name="Xiang W."/>
            <person name="Wang G."/>
        </authorList>
    </citation>
    <scope>NUCLEOTIDE SEQUENCE [LARGE SCALE GENOMIC DNA]</scope>
    <source>
        <strain evidence="1 2">MCCC 1K00260</strain>
    </source>
</reference>
<dbReference type="Proteomes" id="UP000281813">
    <property type="component" value="Unassembled WGS sequence"/>
</dbReference>
<comment type="caution">
    <text evidence="1">The sequence shown here is derived from an EMBL/GenBank/DDBJ whole genome shotgun (WGS) entry which is preliminary data.</text>
</comment>
<organism evidence="1 2">
    <name type="scientific">Oceanobacillus bengalensis</name>
    <dbReference type="NCBI Taxonomy" id="1435466"/>
    <lineage>
        <taxon>Bacteria</taxon>
        <taxon>Bacillati</taxon>
        <taxon>Bacillota</taxon>
        <taxon>Bacilli</taxon>
        <taxon>Bacillales</taxon>
        <taxon>Bacillaceae</taxon>
        <taxon>Oceanobacillus</taxon>
    </lineage>
</organism>
<gene>
    <name evidence="1" type="ORF">D8M05_19550</name>
</gene>